<evidence type="ECO:0000313" key="3">
    <source>
        <dbReference type="EMBL" id="KIJ36415.1"/>
    </source>
</evidence>
<evidence type="ECO:0000256" key="1">
    <source>
        <dbReference type="SAM" id="Phobius"/>
    </source>
</evidence>
<dbReference type="Proteomes" id="UP000054279">
    <property type="component" value="Unassembled WGS sequence"/>
</dbReference>
<accession>A0A0C9VGF6</accession>
<dbReference type="EMBL" id="KN837178">
    <property type="protein sequence ID" value="KIJ36411.1"/>
    <property type="molecule type" value="Genomic_DNA"/>
</dbReference>
<reference evidence="2 4" key="1">
    <citation type="submission" date="2014-06" db="EMBL/GenBank/DDBJ databases">
        <title>Evolutionary Origins and Diversification of the Mycorrhizal Mutualists.</title>
        <authorList>
            <consortium name="DOE Joint Genome Institute"/>
            <consortium name="Mycorrhizal Genomics Consortium"/>
            <person name="Kohler A."/>
            <person name="Kuo A."/>
            <person name="Nagy L.G."/>
            <person name="Floudas D."/>
            <person name="Copeland A."/>
            <person name="Barry K.W."/>
            <person name="Cichocki N."/>
            <person name="Veneault-Fourrey C."/>
            <person name="LaButti K."/>
            <person name="Lindquist E.A."/>
            <person name="Lipzen A."/>
            <person name="Lundell T."/>
            <person name="Morin E."/>
            <person name="Murat C."/>
            <person name="Riley R."/>
            <person name="Ohm R."/>
            <person name="Sun H."/>
            <person name="Tunlid A."/>
            <person name="Henrissat B."/>
            <person name="Grigoriev I.V."/>
            <person name="Hibbett D.S."/>
            <person name="Martin F."/>
        </authorList>
    </citation>
    <scope>NUCLEOTIDE SEQUENCE [LARGE SCALE GENOMIC DNA]</scope>
    <source>
        <strain evidence="2 4">SS14</strain>
    </source>
</reference>
<keyword evidence="1" id="KW-0812">Transmembrane</keyword>
<dbReference type="OrthoDB" id="3270336at2759"/>
<keyword evidence="1" id="KW-0472">Membrane</keyword>
<dbReference type="HOGENOM" id="CLU_1887062_0_0_1"/>
<proteinExistence type="predicted"/>
<dbReference type="EMBL" id="KN837178">
    <property type="protein sequence ID" value="KIJ36415.1"/>
    <property type="molecule type" value="Genomic_DNA"/>
</dbReference>
<organism evidence="2 4">
    <name type="scientific">Sphaerobolus stellatus (strain SS14)</name>
    <dbReference type="NCBI Taxonomy" id="990650"/>
    <lineage>
        <taxon>Eukaryota</taxon>
        <taxon>Fungi</taxon>
        <taxon>Dikarya</taxon>
        <taxon>Basidiomycota</taxon>
        <taxon>Agaricomycotina</taxon>
        <taxon>Agaricomycetes</taxon>
        <taxon>Phallomycetidae</taxon>
        <taxon>Geastrales</taxon>
        <taxon>Sphaerobolaceae</taxon>
        <taxon>Sphaerobolus</taxon>
    </lineage>
</organism>
<gene>
    <name evidence="2" type="ORF">M422DRAFT_261152</name>
    <name evidence="3" type="ORF">M422DRAFT_261156</name>
</gene>
<dbReference type="AlphaFoldDB" id="A0A0C9VGF6"/>
<sequence length="135" mass="15421">MKHSSNPPVALSPCLWEALFGVWLWNIYALGLSLPFSTKTLSPKSKMAHQFYNFHMSPSPSKPSRWTKSISFAVSIILSAPGRTPSDFSWWSKPNVWDNSGLDVGYWSSECEAWFKDCVDDINNSEAWLRTNDDW</sequence>
<evidence type="ECO:0000313" key="4">
    <source>
        <dbReference type="Proteomes" id="UP000054279"/>
    </source>
</evidence>
<name>A0A0C9VGF6_SPHS4</name>
<evidence type="ECO:0000313" key="2">
    <source>
        <dbReference type="EMBL" id="KIJ36411.1"/>
    </source>
</evidence>
<keyword evidence="4" id="KW-1185">Reference proteome</keyword>
<feature type="transmembrane region" description="Helical" evidence="1">
    <location>
        <begin position="20"/>
        <end position="37"/>
    </location>
</feature>
<protein>
    <submittedName>
        <fullName evidence="2">Uncharacterized protein</fullName>
    </submittedName>
</protein>
<keyword evidence="1" id="KW-1133">Transmembrane helix</keyword>